<dbReference type="InterPro" id="IPR002078">
    <property type="entry name" value="Sigma_54_int"/>
</dbReference>
<evidence type="ECO:0000256" key="6">
    <source>
        <dbReference type="ARBA" id="ARBA00023159"/>
    </source>
</evidence>
<dbReference type="SMART" id="SM00382">
    <property type="entry name" value="AAA"/>
    <property type="match status" value="1"/>
</dbReference>
<dbReference type="EMBL" id="JACIDS010000002">
    <property type="protein sequence ID" value="MBB3930307.1"/>
    <property type="molecule type" value="Genomic_DNA"/>
</dbReference>
<dbReference type="GO" id="GO:0000160">
    <property type="term" value="P:phosphorelay signal transduction system"/>
    <property type="evidence" value="ECO:0007669"/>
    <property type="project" value="UniProtKB-KW"/>
</dbReference>
<dbReference type="PROSITE" id="PS00676">
    <property type="entry name" value="SIGMA54_INTERACT_2"/>
    <property type="match status" value="1"/>
</dbReference>
<organism evidence="10 11">
    <name type="scientific">Kaistia hirudinis</name>
    <dbReference type="NCBI Taxonomy" id="1293440"/>
    <lineage>
        <taxon>Bacteria</taxon>
        <taxon>Pseudomonadati</taxon>
        <taxon>Pseudomonadota</taxon>
        <taxon>Alphaproteobacteria</taxon>
        <taxon>Hyphomicrobiales</taxon>
        <taxon>Kaistiaceae</taxon>
        <taxon>Kaistia</taxon>
    </lineage>
</organism>
<dbReference type="SUPFAM" id="SSF55781">
    <property type="entry name" value="GAF domain-like"/>
    <property type="match status" value="1"/>
</dbReference>
<gene>
    <name evidence="10" type="ORF">GGR25_001346</name>
</gene>
<dbReference type="GO" id="GO:0043565">
    <property type="term" value="F:sequence-specific DNA binding"/>
    <property type="evidence" value="ECO:0007669"/>
    <property type="project" value="InterPro"/>
</dbReference>
<dbReference type="InterPro" id="IPR003018">
    <property type="entry name" value="GAF"/>
</dbReference>
<keyword evidence="5" id="KW-0238">DNA-binding</keyword>
<evidence type="ECO:0000256" key="8">
    <source>
        <dbReference type="SAM" id="MobiDB-lite"/>
    </source>
</evidence>
<evidence type="ECO:0000256" key="2">
    <source>
        <dbReference type="ARBA" id="ARBA00022840"/>
    </source>
</evidence>
<dbReference type="InterPro" id="IPR025662">
    <property type="entry name" value="Sigma_54_int_dom_ATP-bd_1"/>
</dbReference>
<sequence>MTIPAGTDTVQAARRRFFDEGGMPDGLVAEPILRSWQRCTTQGLDVGARPHVEPVSAAALKDLHEQNERLRRITRPEMTALRAEARLTDSVVILTDANGLVLDMVGNAEFAGRASRVALRPGVPWNEDAIGTNAIGTALVERRPISVHGGEHFFEPHRILTCAAAPIMDPRGGLAGVLDMSGHASVRHVHALGLVRLAVEQIEHRLLERSFEGHRILRFQSEAELIGTASEAVLVFEEDRLVAANRRGLRLLKLGWDALDTARIGELFDKIAAGETIQPIRTRAGETLLGRFDPEPATRRSTPTIRAGARPGEIEPFFDAATHTALKRAVRLVAADVPVLVHGETGSGKEVFARRVHAESARSGAPFVAVNCAALPESLIESELFGYEEGAFTGARRQGQAGLLRQAHGGILFLDEIGDMPLALQARLLRALQDKQVVPLGGGAPVPVDFALLCATHRPLAELVASGAFRSDLYFRIAQYVVELPALRTLADRRELVSAAFESLGGTASGASLAPGTLDKLAAYEWPGNFRQLTGTLRALIALAEPGRPLEPDALPAEIVATAAPAQPTPTTARAEEKEDRSLSDVTLTAMQEALEAAGGNVSLAARRLGVDRTTLYRRLLWKKQTSG</sequence>
<dbReference type="InterPro" id="IPR027417">
    <property type="entry name" value="P-loop_NTPase"/>
</dbReference>
<dbReference type="Pfam" id="PF25601">
    <property type="entry name" value="AAA_lid_14"/>
    <property type="match status" value="1"/>
</dbReference>
<keyword evidence="4" id="KW-0805">Transcription regulation</keyword>
<evidence type="ECO:0000259" key="9">
    <source>
        <dbReference type="PROSITE" id="PS50045"/>
    </source>
</evidence>
<dbReference type="InterPro" id="IPR025943">
    <property type="entry name" value="Sigma_54_int_dom_ATP-bd_2"/>
</dbReference>
<dbReference type="Gene3D" id="3.30.450.40">
    <property type="match status" value="1"/>
</dbReference>
<dbReference type="Gene3D" id="1.10.10.60">
    <property type="entry name" value="Homeodomain-like"/>
    <property type="match status" value="1"/>
</dbReference>
<keyword evidence="6" id="KW-0010">Activator</keyword>
<dbReference type="InterPro" id="IPR002197">
    <property type="entry name" value="HTH_Fis"/>
</dbReference>
<dbReference type="PANTHER" id="PTHR32071:SF77">
    <property type="entry name" value="TRANSCRIPTIONAL REGULATORY PROTEIN"/>
    <property type="match status" value="1"/>
</dbReference>
<keyword evidence="3" id="KW-0902">Two-component regulatory system</keyword>
<dbReference type="RefSeq" id="WP_183397979.1">
    <property type="nucleotide sequence ID" value="NZ_JACIDS010000002.1"/>
</dbReference>
<dbReference type="Pfam" id="PF00158">
    <property type="entry name" value="Sigma54_activat"/>
    <property type="match status" value="1"/>
</dbReference>
<evidence type="ECO:0000256" key="7">
    <source>
        <dbReference type="ARBA" id="ARBA00023163"/>
    </source>
</evidence>
<feature type="compositionally biased region" description="Basic and acidic residues" evidence="8">
    <location>
        <begin position="574"/>
        <end position="583"/>
    </location>
</feature>
<evidence type="ECO:0000256" key="3">
    <source>
        <dbReference type="ARBA" id="ARBA00023012"/>
    </source>
</evidence>
<dbReference type="AlphaFoldDB" id="A0A840AMP2"/>
<comment type="caution">
    <text evidence="10">The sequence shown here is derived from an EMBL/GenBank/DDBJ whole genome shotgun (WGS) entry which is preliminary data.</text>
</comment>
<dbReference type="GO" id="GO:0005524">
    <property type="term" value="F:ATP binding"/>
    <property type="evidence" value="ECO:0007669"/>
    <property type="project" value="UniProtKB-KW"/>
</dbReference>
<dbReference type="Gene3D" id="1.10.8.60">
    <property type="match status" value="1"/>
</dbReference>
<dbReference type="PRINTS" id="PR01590">
    <property type="entry name" value="HTHFIS"/>
</dbReference>
<evidence type="ECO:0000256" key="5">
    <source>
        <dbReference type="ARBA" id="ARBA00023125"/>
    </source>
</evidence>
<keyword evidence="2" id="KW-0067">ATP-binding</keyword>
<dbReference type="PROSITE" id="PS50045">
    <property type="entry name" value="SIGMA54_INTERACT_4"/>
    <property type="match status" value="1"/>
</dbReference>
<dbReference type="SUPFAM" id="SSF52540">
    <property type="entry name" value="P-loop containing nucleoside triphosphate hydrolases"/>
    <property type="match status" value="1"/>
</dbReference>
<dbReference type="InterPro" id="IPR003593">
    <property type="entry name" value="AAA+_ATPase"/>
</dbReference>
<dbReference type="PROSITE" id="PS00675">
    <property type="entry name" value="SIGMA54_INTERACT_1"/>
    <property type="match status" value="1"/>
</dbReference>
<keyword evidence="1" id="KW-0547">Nucleotide-binding</keyword>
<proteinExistence type="predicted"/>
<name>A0A840AMP2_9HYPH</name>
<dbReference type="InterPro" id="IPR009057">
    <property type="entry name" value="Homeodomain-like_sf"/>
</dbReference>
<evidence type="ECO:0000313" key="10">
    <source>
        <dbReference type="EMBL" id="MBB3930307.1"/>
    </source>
</evidence>
<evidence type="ECO:0000313" key="11">
    <source>
        <dbReference type="Proteomes" id="UP000553963"/>
    </source>
</evidence>
<dbReference type="Proteomes" id="UP000553963">
    <property type="component" value="Unassembled WGS sequence"/>
</dbReference>
<dbReference type="GO" id="GO:0006355">
    <property type="term" value="P:regulation of DNA-templated transcription"/>
    <property type="evidence" value="ECO:0007669"/>
    <property type="project" value="InterPro"/>
</dbReference>
<evidence type="ECO:0000256" key="1">
    <source>
        <dbReference type="ARBA" id="ARBA00022741"/>
    </source>
</evidence>
<feature type="region of interest" description="Disordered" evidence="8">
    <location>
        <begin position="564"/>
        <end position="583"/>
    </location>
</feature>
<dbReference type="Pfam" id="PF02954">
    <property type="entry name" value="HTH_8"/>
    <property type="match status" value="1"/>
</dbReference>
<protein>
    <submittedName>
        <fullName evidence="10">Transcriptional regulator of acetoin/glycerol metabolism</fullName>
    </submittedName>
</protein>
<feature type="compositionally biased region" description="Low complexity" evidence="8">
    <location>
        <begin position="564"/>
        <end position="573"/>
    </location>
</feature>
<reference evidence="10 11" key="1">
    <citation type="submission" date="2020-08" db="EMBL/GenBank/DDBJ databases">
        <title>Genomic Encyclopedia of Type Strains, Phase IV (KMG-IV): sequencing the most valuable type-strain genomes for metagenomic binning, comparative biology and taxonomic classification.</title>
        <authorList>
            <person name="Goeker M."/>
        </authorList>
    </citation>
    <scope>NUCLEOTIDE SEQUENCE [LARGE SCALE GENOMIC DNA]</scope>
    <source>
        <strain evidence="10 11">DSM 25966</strain>
    </source>
</reference>
<keyword evidence="11" id="KW-1185">Reference proteome</keyword>
<dbReference type="InterPro" id="IPR058031">
    <property type="entry name" value="AAA_lid_NorR"/>
</dbReference>
<dbReference type="Pfam" id="PF01590">
    <property type="entry name" value="GAF"/>
    <property type="match status" value="1"/>
</dbReference>
<dbReference type="PANTHER" id="PTHR32071">
    <property type="entry name" value="TRANSCRIPTIONAL REGULATORY PROTEIN"/>
    <property type="match status" value="1"/>
</dbReference>
<dbReference type="InterPro" id="IPR029016">
    <property type="entry name" value="GAF-like_dom_sf"/>
</dbReference>
<accession>A0A840AMP2</accession>
<dbReference type="SUPFAM" id="SSF46689">
    <property type="entry name" value="Homeodomain-like"/>
    <property type="match status" value="1"/>
</dbReference>
<keyword evidence="7" id="KW-0804">Transcription</keyword>
<dbReference type="FunFam" id="3.40.50.300:FF:000006">
    <property type="entry name" value="DNA-binding transcriptional regulator NtrC"/>
    <property type="match status" value="1"/>
</dbReference>
<dbReference type="Gene3D" id="3.40.50.300">
    <property type="entry name" value="P-loop containing nucleotide triphosphate hydrolases"/>
    <property type="match status" value="1"/>
</dbReference>
<evidence type="ECO:0000256" key="4">
    <source>
        <dbReference type="ARBA" id="ARBA00023015"/>
    </source>
</evidence>
<dbReference type="CDD" id="cd00009">
    <property type="entry name" value="AAA"/>
    <property type="match status" value="1"/>
</dbReference>
<feature type="domain" description="Sigma-54 factor interaction" evidence="9">
    <location>
        <begin position="319"/>
        <end position="542"/>
    </location>
</feature>